<evidence type="ECO:0000256" key="2">
    <source>
        <dbReference type="SAM" id="Phobius"/>
    </source>
</evidence>
<feature type="compositionally biased region" description="Low complexity" evidence="1">
    <location>
        <begin position="1"/>
        <end position="51"/>
    </location>
</feature>
<feature type="region of interest" description="Disordered" evidence="1">
    <location>
        <begin position="1"/>
        <end position="93"/>
    </location>
</feature>
<name>A0ABN9PRR1_9DINO</name>
<feature type="compositionally biased region" description="Polar residues" evidence="1">
    <location>
        <begin position="52"/>
        <end position="66"/>
    </location>
</feature>
<feature type="transmembrane region" description="Helical" evidence="2">
    <location>
        <begin position="101"/>
        <end position="123"/>
    </location>
</feature>
<evidence type="ECO:0000313" key="4">
    <source>
        <dbReference type="Proteomes" id="UP001189429"/>
    </source>
</evidence>
<comment type="caution">
    <text evidence="3">The sequence shown here is derived from an EMBL/GenBank/DDBJ whole genome shotgun (WGS) entry which is preliminary data.</text>
</comment>
<gene>
    <name evidence="3" type="ORF">PCOR1329_LOCUS5378</name>
</gene>
<reference evidence="3" key="1">
    <citation type="submission" date="2023-10" db="EMBL/GenBank/DDBJ databases">
        <authorList>
            <person name="Chen Y."/>
            <person name="Shah S."/>
            <person name="Dougan E. K."/>
            <person name="Thang M."/>
            <person name="Chan C."/>
        </authorList>
    </citation>
    <scope>NUCLEOTIDE SEQUENCE [LARGE SCALE GENOMIC DNA]</scope>
</reference>
<evidence type="ECO:0008006" key="5">
    <source>
        <dbReference type="Google" id="ProtNLM"/>
    </source>
</evidence>
<organism evidence="3 4">
    <name type="scientific">Prorocentrum cordatum</name>
    <dbReference type="NCBI Taxonomy" id="2364126"/>
    <lineage>
        <taxon>Eukaryota</taxon>
        <taxon>Sar</taxon>
        <taxon>Alveolata</taxon>
        <taxon>Dinophyceae</taxon>
        <taxon>Prorocentrales</taxon>
        <taxon>Prorocentraceae</taxon>
        <taxon>Prorocentrum</taxon>
    </lineage>
</organism>
<proteinExistence type="predicted"/>
<keyword evidence="2" id="KW-0812">Transmembrane</keyword>
<keyword evidence="4" id="KW-1185">Reference proteome</keyword>
<accession>A0ABN9PRR1</accession>
<sequence length="421" mass="47061">MCVAPPTTTTESATSSATSVSSAAPEIAAAASTSSSTIGETATTSTASRTAVNTEMTAGPTTSASVDDTEVSRGSFTSRSSTTTSKPQVLEQEQGLDASTIPVVIIMSVCFACGTTCALVCWFRRRPVSRDQGHVNDGLLAVSVEETISSIPESMEFWLLPVQKIMEMSPDTPLPRHQVCRDMGMLVKRRMHIDDVWSGQYSVDMAAVSHRWPVPEHFDPECMKLRKLQDILKDKPSIQFLWIDWVCAPQWHGGGRSDEEEAEFRMILENILPYIFLGCRVIVLYERIYNQRFWPNVECWISTKMATEHGLVPASEDRLRVLVYGIYSASGKDAESMAQVLEFWHETDTPEAIATLSHDDILVTNAKDKEINLKRNASMDNQIWHRCTLEVKSCDIWFPPQQWPLGCGDVSHDLFPRQHLR</sequence>
<protein>
    <recommendedName>
        <fullName evidence="5">Heterokaryon incompatibility domain-containing protein</fullName>
    </recommendedName>
</protein>
<evidence type="ECO:0000256" key="1">
    <source>
        <dbReference type="SAM" id="MobiDB-lite"/>
    </source>
</evidence>
<dbReference type="EMBL" id="CAUYUJ010001417">
    <property type="protein sequence ID" value="CAK0795830.1"/>
    <property type="molecule type" value="Genomic_DNA"/>
</dbReference>
<keyword evidence="2" id="KW-1133">Transmembrane helix</keyword>
<evidence type="ECO:0000313" key="3">
    <source>
        <dbReference type="EMBL" id="CAK0795830.1"/>
    </source>
</evidence>
<dbReference type="Proteomes" id="UP001189429">
    <property type="component" value="Unassembled WGS sequence"/>
</dbReference>
<keyword evidence="2" id="KW-0472">Membrane</keyword>
<feature type="compositionally biased region" description="Low complexity" evidence="1">
    <location>
        <begin position="72"/>
        <end position="85"/>
    </location>
</feature>